<keyword evidence="4 8" id="KW-0479">Metal-binding</keyword>
<feature type="signal peptide" evidence="9">
    <location>
        <begin position="1"/>
        <end position="27"/>
    </location>
</feature>
<dbReference type="GO" id="GO:0020037">
    <property type="term" value="F:heme binding"/>
    <property type="evidence" value="ECO:0007669"/>
    <property type="project" value="InterPro"/>
</dbReference>
<dbReference type="PANTHER" id="PTHR47197:SF3">
    <property type="entry name" value="DIHYDRO-HEME D1 DEHYDROGENASE"/>
    <property type="match status" value="1"/>
</dbReference>
<dbReference type="InterPro" id="IPR015943">
    <property type="entry name" value="WD40/YVTN_repeat-like_dom_sf"/>
</dbReference>
<dbReference type="InterPro" id="IPR009056">
    <property type="entry name" value="Cyt_c-like_dom"/>
</dbReference>
<dbReference type="PANTHER" id="PTHR47197">
    <property type="entry name" value="PROTEIN NIRF"/>
    <property type="match status" value="1"/>
</dbReference>
<evidence type="ECO:0000256" key="5">
    <source>
        <dbReference type="ARBA" id="ARBA00022729"/>
    </source>
</evidence>
<keyword evidence="5 9" id="KW-0732">Signal</keyword>
<dbReference type="SUPFAM" id="SSF50969">
    <property type="entry name" value="YVTN repeat-like/Quinoprotein amine dehydrogenase"/>
    <property type="match status" value="1"/>
</dbReference>
<evidence type="ECO:0000256" key="7">
    <source>
        <dbReference type="ARBA" id="ARBA00023004"/>
    </source>
</evidence>
<evidence type="ECO:0000313" key="12">
    <source>
        <dbReference type="Proteomes" id="UP000031599"/>
    </source>
</evidence>
<evidence type="ECO:0000313" key="11">
    <source>
        <dbReference type="EMBL" id="KIG17781.1"/>
    </source>
</evidence>
<evidence type="ECO:0000256" key="3">
    <source>
        <dbReference type="ARBA" id="ARBA00022617"/>
    </source>
</evidence>
<dbReference type="InterPro" id="IPR036909">
    <property type="entry name" value="Cyt_c-like_dom_sf"/>
</dbReference>
<dbReference type="PROSITE" id="PS51007">
    <property type="entry name" value="CYTC"/>
    <property type="match status" value="1"/>
</dbReference>
<feature type="chain" id="PRO_5002147589" description="Cytochrome c domain-containing protein" evidence="9">
    <location>
        <begin position="28"/>
        <end position="921"/>
    </location>
</feature>
<dbReference type="AlphaFoldDB" id="A0A0C2D3J2"/>
<protein>
    <recommendedName>
        <fullName evidence="10">Cytochrome c domain-containing protein</fullName>
    </recommendedName>
</protein>
<reference evidence="11 12" key="1">
    <citation type="submission" date="2014-12" db="EMBL/GenBank/DDBJ databases">
        <title>Genome assembly of Enhygromyxa salina DSM 15201.</title>
        <authorList>
            <person name="Sharma G."/>
            <person name="Subramanian S."/>
        </authorList>
    </citation>
    <scope>NUCLEOTIDE SEQUENCE [LARGE SCALE GENOMIC DNA]</scope>
    <source>
        <strain evidence="11 12">DSM 15201</strain>
    </source>
</reference>
<dbReference type="Proteomes" id="UP000031599">
    <property type="component" value="Unassembled WGS sequence"/>
</dbReference>
<organism evidence="11 12">
    <name type="scientific">Enhygromyxa salina</name>
    <dbReference type="NCBI Taxonomy" id="215803"/>
    <lineage>
        <taxon>Bacteria</taxon>
        <taxon>Pseudomonadati</taxon>
        <taxon>Myxococcota</taxon>
        <taxon>Polyangia</taxon>
        <taxon>Nannocystales</taxon>
        <taxon>Nannocystaceae</taxon>
        <taxon>Enhygromyxa</taxon>
    </lineage>
</organism>
<sequence length="921" mass="98474">MMALRTLSFPILTAAVLIGGLTSTAEAAEPYPAFESGHVRPMALSPNGKRLFVVNTPDNRLEIYRVRKHGQALDHEASVPVGLEPVAVAVRSNHEVWVVNHLSDSVSVVRVNGAVPHVAQTLLVGDEPRDVVFAGPGGSRAFITAAHRGQNAPFAPELTTPSVGRADVWVFNANDLGPELGGTPLSIINLFSDVPRALAVDASGSRVYAAAFNSGNQTAVVHLLEIPDTGEADGGIPLPNVNHSGVPEPDMSLIVKFDGAHWVDELGRVWDDKIKFNLPDKDVFVIDADAATPELLPGANGFFAGVGTTLFNMIVNPISGKVYVTNTEALNHVRFEGPGLFASTTVRGHTVDNRITVLDEDGVHPRLLNKHIDYESCCDPLPNDEASLSMSQPLGMAISSDGEILYTAVLGNDKVAIHYTAELEDDEFYPDAGDQIPVSGGGPTGVVLDEANDRLYVLTRFDNGISVIDTDTHEELDHLTMHNPEPASLVAGRRFLYDAALTSSHGDQSCASCHIFGDKDELAWDLGDPDGDVTPAPSNAVTNFGVGDVDFHPMKGPMTTQSLRGLDNHGPMHWRGDRNGEGQGPSVQPDGGAFSEVAAFNAFNVAFPGLLGRDEELSAEQMQAFTDFTLQVMYPPNPIRALDNSLNADQQAGQDFFNTNISLANPGDNSAFSCSSCHRIDPLGNAEYSVEHPGFFGSDGRVALGEFSQTFKVPQLRNLYTKVGAFGFAGDNPVFNHPGVPFYDASHQGDQIRAFGFFHDGSIDTPMRFFNFFTATPEGFQDAETMRQVAEFIFAIDSNFNPIVGQQITRTRHNGGVVGPRVALLRERAIAGECELIAKTRLGPVELGLLFTGAGYTTSFVGIPQLSELHVAALAKASPVTYSCVAPGSGFRIGVDRDGDGVRDGDELIAGSDPADASDVP</sequence>
<evidence type="ECO:0000256" key="4">
    <source>
        <dbReference type="ARBA" id="ARBA00022723"/>
    </source>
</evidence>
<proteinExistence type="predicted"/>
<accession>A0A0C2D3J2</accession>
<evidence type="ECO:0000256" key="2">
    <source>
        <dbReference type="ARBA" id="ARBA00022525"/>
    </source>
</evidence>
<feature type="domain" description="Cytochrome c" evidence="10">
    <location>
        <begin position="648"/>
        <end position="797"/>
    </location>
</feature>
<dbReference type="GO" id="GO:0009055">
    <property type="term" value="F:electron transfer activity"/>
    <property type="evidence" value="ECO:0007669"/>
    <property type="project" value="InterPro"/>
</dbReference>
<dbReference type="SUPFAM" id="SSF46626">
    <property type="entry name" value="Cytochrome c"/>
    <property type="match status" value="2"/>
</dbReference>
<keyword evidence="3 8" id="KW-0349">Heme</keyword>
<dbReference type="EMBL" id="JMCC02000020">
    <property type="protein sequence ID" value="KIG17781.1"/>
    <property type="molecule type" value="Genomic_DNA"/>
</dbReference>
<evidence type="ECO:0000256" key="1">
    <source>
        <dbReference type="ARBA" id="ARBA00004613"/>
    </source>
</evidence>
<keyword evidence="2" id="KW-0964">Secreted</keyword>
<comment type="subcellular location">
    <subcellularLocation>
        <location evidence="1">Secreted</location>
    </subcellularLocation>
</comment>
<keyword evidence="6" id="KW-0106">Calcium</keyword>
<dbReference type="InterPro" id="IPR011044">
    <property type="entry name" value="Quino_amine_DH_bsu"/>
</dbReference>
<dbReference type="Pfam" id="PF18884">
    <property type="entry name" value="TSP3_bac"/>
    <property type="match status" value="1"/>
</dbReference>
<evidence type="ECO:0000256" key="8">
    <source>
        <dbReference type="PROSITE-ProRule" id="PRU00433"/>
    </source>
</evidence>
<gene>
    <name evidence="11" type="ORF">DB30_02814</name>
</gene>
<dbReference type="Gene3D" id="2.130.10.10">
    <property type="entry name" value="YVTN repeat-like/Quinoprotein amine dehydrogenase"/>
    <property type="match status" value="2"/>
</dbReference>
<evidence type="ECO:0000256" key="9">
    <source>
        <dbReference type="SAM" id="SignalP"/>
    </source>
</evidence>
<dbReference type="InterPro" id="IPR051200">
    <property type="entry name" value="Host-pathogen_enzymatic-act"/>
</dbReference>
<evidence type="ECO:0000259" key="10">
    <source>
        <dbReference type="PROSITE" id="PS51007"/>
    </source>
</evidence>
<comment type="caution">
    <text evidence="11">The sequence shown here is derived from an EMBL/GenBank/DDBJ whole genome shotgun (WGS) entry which is preliminary data.</text>
</comment>
<name>A0A0C2D3J2_9BACT</name>
<evidence type="ECO:0000256" key="6">
    <source>
        <dbReference type="ARBA" id="ARBA00022837"/>
    </source>
</evidence>
<dbReference type="Gene3D" id="1.10.760.10">
    <property type="entry name" value="Cytochrome c-like domain"/>
    <property type="match status" value="1"/>
</dbReference>
<dbReference type="GO" id="GO:0046872">
    <property type="term" value="F:metal ion binding"/>
    <property type="evidence" value="ECO:0007669"/>
    <property type="project" value="UniProtKB-KW"/>
</dbReference>
<dbReference type="InterPro" id="IPR059100">
    <property type="entry name" value="TSP3_bac"/>
</dbReference>
<keyword evidence="7 8" id="KW-0408">Iron</keyword>